<evidence type="ECO:0000313" key="2">
    <source>
        <dbReference type="Proteomes" id="UP001431783"/>
    </source>
</evidence>
<protein>
    <recommendedName>
        <fullName evidence="3">Protein NEDD1</fullName>
    </recommendedName>
</protein>
<dbReference type="Pfam" id="PF00400">
    <property type="entry name" value="WD40"/>
    <property type="match status" value="2"/>
</dbReference>
<organism evidence="1 2">
    <name type="scientific">Henosepilachna vigintioctopunctata</name>
    <dbReference type="NCBI Taxonomy" id="420089"/>
    <lineage>
        <taxon>Eukaryota</taxon>
        <taxon>Metazoa</taxon>
        <taxon>Ecdysozoa</taxon>
        <taxon>Arthropoda</taxon>
        <taxon>Hexapoda</taxon>
        <taxon>Insecta</taxon>
        <taxon>Pterygota</taxon>
        <taxon>Neoptera</taxon>
        <taxon>Endopterygota</taxon>
        <taxon>Coleoptera</taxon>
        <taxon>Polyphaga</taxon>
        <taxon>Cucujiformia</taxon>
        <taxon>Coccinelloidea</taxon>
        <taxon>Coccinellidae</taxon>
        <taxon>Epilachninae</taxon>
        <taxon>Epilachnini</taxon>
        <taxon>Henosepilachna</taxon>
    </lineage>
</organism>
<dbReference type="GO" id="GO:0036064">
    <property type="term" value="C:ciliary basal body"/>
    <property type="evidence" value="ECO:0007669"/>
    <property type="project" value="TreeGrafter"/>
</dbReference>
<dbReference type="GO" id="GO:0000278">
    <property type="term" value="P:mitotic cell cycle"/>
    <property type="evidence" value="ECO:0007669"/>
    <property type="project" value="TreeGrafter"/>
</dbReference>
<dbReference type="GO" id="GO:0005737">
    <property type="term" value="C:cytoplasm"/>
    <property type="evidence" value="ECO:0007669"/>
    <property type="project" value="TreeGrafter"/>
</dbReference>
<dbReference type="SUPFAM" id="SSF50978">
    <property type="entry name" value="WD40 repeat-like"/>
    <property type="match status" value="1"/>
</dbReference>
<dbReference type="GO" id="GO:0000922">
    <property type="term" value="C:spindle pole"/>
    <property type="evidence" value="ECO:0007669"/>
    <property type="project" value="TreeGrafter"/>
</dbReference>
<dbReference type="EMBL" id="JARQZJ010000065">
    <property type="protein sequence ID" value="KAK9880549.1"/>
    <property type="molecule type" value="Genomic_DNA"/>
</dbReference>
<evidence type="ECO:0000313" key="1">
    <source>
        <dbReference type="EMBL" id="KAK9880549.1"/>
    </source>
</evidence>
<dbReference type="InterPro" id="IPR015943">
    <property type="entry name" value="WD40/YVTN_repeat-like_dom_sf"/>
</dbReference>
<dbReference type="GO" id="GO:0005813">
    <property type="term" value="C:centrosome"/>
    <property type="evidence" value="ECO:0007669"/>
    <property type="project" value="TreeGrafter"/>
</dbReference>
<evidence type="ECO:0008006" key="3">
    <source>
        <dbReference type="Google" id="ProtNLM"/>
    </source>
</evidence>
<dbReference type="AlphaFoldDB" id="A0AAW1UBZ5"/>
<dbReference type="PANTHER" id="PTHR44414">
    <property type="entry name" value="PROTEIN NEDD1"/>
    <property type="match status" value="1"/>
</dbReference>
<dbReference type="SMART" id="SM00320">
    <property type="entry name" value="WD40"/>
    <property type="match status" value="5"/>
</dbReference>
<dbReference type="InterPro" id="IPR001680">
    <property type="entry name" value="WD40_rpt"/>
</dbReference>
<accession>A0AAW1UBZ5</accession>
<keyword evidence="2" id="KW-1185">Reference proteome</keyword>
<gene>
    <name evidence="1" type="ORF">WA026_011785</name>
</gene>
<name>A0AAW1UBZ5_9CUCU</name>
<dbReference type="PANTHER" id="PTHR44414:SF1">
    <property type="entry name" value="PROTEIN NEDD1"/>
    <property type="match status" value="1"/>
</dbReference>
<dbReference type="InterPro" id="IPR052818">
    <property type="entry name" value="NEDD1_Spindle_Assembly"/>
</dbReference>
<sequence>MLIASSSTTVKFHSFPDGELIYNYQPGPKADGPVRDISWSKDGMWLSLVPNSGPAEIISVRNQLKLLHTITDVEEPSCTAFQNNTKKFIAYGTKNGLVLVYDIKSRKIKNRFPRASSLITHVEYTARDTHLVAGCLNGDVLLYSNLTLGLSSTYRIPRSESVSALRTNPSKRNFIIGGSNEGVVVVWDTNVNKHKFFVESHKAPVTGVAFSPINSDLVISTGADRQFCCYDIISNKCIASVPVNNTMTAVDFSHDGTHFIMSSQEGNICLYDSRRILDPVFIFEAHKSSIKNIALQKQEISNTFSNISEEKVISDQTNAVHETSETKNGSLRNFLQGYMEPEDLVDFQVQSPSVKPADSFMVAMGLGNSPQNCNSIYETSRNYGEGDHKWNESKPDDILHKSGLVAPEKDKQSVCEIRSYVGQKQILTSTPNYQVVTTSKLDTVLSPITNTNVVNEAIKPLLVPEEQIRKITEDIVRKEMSDMFNSFSYEMKYQFMKTNTQIRRVYLDLQMSMVKESIKVENNMNKLREDIASNSPLSENYLLEENLRLKKQIALLEEQLANKSECMNGN</sequence>
<reference evidence="1 2" key="1">
    <citation type="submission" date="2023-03" db="EMBL/GenBank/DDBJ databases">
        <title>Genome insight into feeding habits of ladybird beetles.</title>
        <authorList>
            <person name="Li H.-S."/>
            <person name="Huang Y.-H."/>
            <person name="Pang H."/>
        </authorList>
    </citation>
    <scope>NUCLEOTIDE SEQUENCE [LARGE SCALE GENOMIC DNA]</scope>
    <source>
        <strain evidence="1">SYSU_2023b</strain>
        <tissue evidence="1">Whole body</tissue>
    </source>
</reference>
<dbReference type="InterPro" id="IPR036322">
    <property type="entry name" value="WD40_repeat_dom_sf"/>
</dbReference>
<comment type="caution">
    <text evidence="1">The sequence shown here is derived from an EMBL/GenBank/DDBJ whole genome shotgun (WGS) entry which is preliminary data.</text>
</comment>
<dbReference type="GO" id="GO:0043015">
    <property type="term" value="F:gamma-tubulin binding"/>
    <property type="evidence" value="ECO:0007669"/>
    <property type="project" value="TreeGrafter"/>
</dbReference>
<dbReference type="Gene3D" id="2.130.10.10">
    <property type="entry name" value="YVTN repeat-like/Quinoprotein amine dehydrogenase"/>
    <property type="match status" value="2"/>
</dbReference>
<proteinExistence type="predicted"/>
<dbReference type="GO" id="GO:0007020">
    <property type="term" value="P:microtubule nucleation"/>
    <property type="evidence" value="ECO:0007669"/>
    <property type="project" value="TreeGrafter"/>
</dbReference>
<dbReference type="Proteomes" id="UP001431783">
    <property type="component" value="Unassembled WGS sequence"/>
</dbReference>
<dbReference type="GO" id="GO:0005814">
    <property type="term" value="C:centriole"/>
    <property type="evidence" value="ECO:0007669"/>
    <property type="project" value="TreeGrafter"/>
</dbReference>